<sequence>MLNKFTFHKSFSDPITSVACALLRLGKVTLKRSSFYEKVLKHLFMLEFMKQKRKLQYFFGMKVFEMKQSRKKQGRQLHPRATRKQCEIIIEKVIGLLVSKSTLDKDDKPVHSELVKVVRVMGFTQLLPTLLVTTHPTNNSTSCRLVMNITSSSSSLTYWIYHQVREFMGLVFSMSVQSSKRHSQEKHK</sequence>
<keyword evidence="2" id="KW-1185">Reference proteome</keyword>
<proteinExistence type="predicted"/>
<dbReference type="AlphaFoldDB" id="A0A1J1HI69"/>
<gene>
    <name evidence="1" type="ORF">CLUMA_CG001525</name>
</gene>
<reference evidence="1 2" key="1">
    <citation type="submission" date="2015-04" db="EMBL/GenBank/DDBJ databases">
        <authorList>
            <person name="Syromyatnikov M.Y."/>
            <person name="Popov V.N."/>
        </authorList>
    </citation>
    <scope>NUCLEOTIDE SEQUENCE [LARGE SCALE GENOMIC DNA]</scope>
</reference>
<accession>A0A1J1HI69</accession>
<dbReference type="EMBL" id="CVRI01000004">
    <property type="protein sequence ID" value="CRK87735.1"/>
    <property type="molecule type" value="Genomic_DNA"/>
</dbReference>
<protein>
    <submittedName>
        <fullName evidence="1">CLUMA_CG001525, isoform A</fullName>
    </submittedName>
</protein>
<organism evidence="1 2">
    <name type="scientific">Clunio marinus</name>
    <dbReference type="NCBI Taxonomy" id="568069"/>
    <lineage>
        <taxon>Eukaryota</taxon>
        <taxon>Metazoa</taxon>
        <taxon>Ecdysozoa</taxon>
        <taxon>Arthropoda</taxon>
        <taxon>Hexapoda</taxon>
        <taxon>Insecta</taxon>
        <taxon>Pterygota</taxon>
        <taxon>Neoptera</taxon>
        <taxon>Endopterygota</taxon>
        <taxon>Diptera</taxon>
        <taxon>Nematocera</taxon>
        <taxon>Chironomoidea</taxon>
        <taxon>Chironomidae</taxon>
        <taxon>Clunio</taxon>
    </lineage>
</organism>
<evidence type="ECO:0000313" key="2">
    <source>
        <dbReference type="Proteomes" id="UP000183832"/>
    </source>
</evidence>
<dbReference type="Proteomes" id="UP000183832">
    <property type="component" value="Unassembled WGS sequence"/>
</dbReference>
<name>A0A1J1HI69_9DIPT</name>
<evidence type="ECO:0000313" key="1">
    <source>
        <dbReference type="EMBL" id="CRK87735.1"/>
    </source>
</evidence>